<dbReference type="AlphaFoldDB" id="A0A388TB07"/>
<keyword evidence="3" id="KW-1185">Reference proteome</keyword>
<evidence type="ECO:0000313" key="2">
    <source>
        <dbReference type="EMBL" id="GBR73902.1"/>
    </source>
</evidence>
<name>A0A388TB07_TERA1</name>
<accession>A0A388TB07</accession>
<evidence type="ECO:0000313" key="3">
    <source>
        <dbReference type="Proteomes" id="UP000269352"/>
    </source>
</evidence>
<dbReference type="Proteomes" id="UP000269352">
    <property type="component" value="Unassembled WGS sequence"/>
</dbReference>
<reference evidence="2 3" key="1">
    <citation type="journal article" date="2019" name="ISME J.">
        <title>Genome analyses of uncultured TG2/ZB3 bacteria in 'Margulisbacteria' specifically attached to ectosymbiotic spirochetes of protists in the termite gut.</title>
        <authorList>
            <person name="Utami Y.D."/>
            <person name="Kuwahara H."/>
            <person name="Igai K."/>
            <person name="Murakami T."/>
            <person name="Sugaya K."/>
            <person name="Morikawa T."/>
            <person name="Nagura Y."/>
            <person name="Yuki M."/>
            <person name="Deevong P."/>
            <person name="Inoue T."/>
            <person name="Kihara K."/>
            <person name="Lo N."/>
            <person name="Yamada A."/>
            <person name="Ohkuma M."/>
            <person name="Hongoh Y."/>
        </authorList>
    </citation>
    <scope>NUCLEOTIDE SEQUENCE [LARGE SCALE GENOMIC DNA]</scope>
    <source>
        <strain evidence="2">NkOx7-01</strain>
    </source>
</reference>
<sequence length="268" mass="31222">MYLLYKKLIKNQANVLDWDLFRLAKDAAKLASEKLNCAENKIAGVGLIQHKTAYVFFTEPTEISTPTGGKANVEYCFIYPTGQLRMFMPLDTCHIEAESNLITYKNTVVVYKSSGEILNLHDRNKPLSFIGLFIKLKSFSNSHISAQIHLRQPEPVEILDYTHYQPDRKNIELEVAMERIAELKKEIAVLRAENCQLTEINRNCELEQQNVRTNEYARIQEENQRLNTERQMLIDREVQLQTEIEELKEKTEKIENLKNKLTRFANQN</sequence>
<feature type="coiled-coil region" evidence="1">
    <location>
        <begin position="173"/>
        <end position="267"/>
    </location>
</feature>
<dbReference type="EMBL" id="BGZN01000023">
    <property type="protein sequence ID" value="GBR73902.1"/>
    <property type="molecule type" value="Genomic_DNA"/>
</dbReference>
<gene>
    <name evidence="2" type="ORF">NO1_1169</name>
</gene>
<keyword evidence="1" id="KW-0175">Coiled coil</keyword>
<comment type="caution">
    <text evidence="2">The sequence shown here is derived from an EMBL/GenBank/DDBJ whole genome shotgun (WGS) entry which is preliminary data.</text>
</comment>
<organism evidence="2 3">
    <name type="scientific">Termititenax aidoneus</name>
    <dbReference type="NCBI Taxonomy" id="2218524"/>
    <lineage>
        <taxon>Bacteria</taxon>
        <taxon>Bacillati</taxon>
        <taxon>Candidatus Margulisiibacteriota</taxon>
        <taxon>Candidatus Termititenacia</taxon>
        <taxon>Candidatus Termititenacales</taxon>
        <taxon>Candidatus Termititenacaceae</taxon>
        <taxon>Candidatus Termititenax</taxon>
    </lineage>
</organism>
<evidence type="ECO:0000256" key="1">
    <source>
        <dbReference type="SAM" id="Coils"/>
    </source>
</evidence>
<proteinExistence type="predicted"/>
<protein>
    <submittedName>
        <fullName evidence="2">Uncharacterized protein</fullName>
    </submittedName>
</protein>